<dbReference type="SMART" id="SM00530">
    <property type="entry name" value="HTH_XRE"/>
    <property type="match status" value="1"/>
</dbReference>
<organism evidence="2 3">
    <name type="scientific">Stackebrandtia albiflava</name>
    <dbReference type="NCBI Taxonomy" id="406432"/>
    <lineage>
        <taxon>Bacteria</taxon>
        <taxon>Bacillati</taxon>
        <taxon>Actinomycetota</taxon>
        <taxon>Actinomycetes</taxon>
        <taxon>Glycomycetales</taxon>
        <taxon>Glycomycetaceae</taxon>
        <taxon>Stackebrandtia</taxon>
    </lineage>
</organism>
<dbReference type="Pfam" id="PF13560">
    <property type="entry name" value="HTH_31"/>
    <property type="match status" value="1"/>
</dbReference>
<evidence type="ECO:0000313" key="2">
    <source>
        <dbReference type="EMBL" id="TWJ07866.1"/>
    </source>
</evidence>
<dbReference type="InterPro" id="IPR011990">
    <property type="entry name" value="TPR-like_helical_dom_sf"/>
</dbReference>
<dbReference type="SUPFAM" id="SSF47413">
    <property type="entry name" value="lambda repressor-like DNA-binding domains"/>
    <property type="match status" value="1"/>
</dbReference>
<dbReference type="PROSITE" id="PS50943">
    <property type="entry name" value="HTH_CROC1"/>
    <property type="match status" value="1"/>
</dbReference>
<dbReference type="InterPro" id="IPR001387">
    <property type="entry name" value="Cro/C1-type_HTH"/>
</dbReference>
<keyword evidence="3" id="KW-1185">Reference proteome</keyword>
<evidence type="ECO:0000259" key="1">
    <source>
        <dbReference type="PROSITE" id="PS50943"/>
    </source>
</evidence>
<feature type="domain" description="HTH cro/C1-type" evidence="1">
    <location>
        <begin position="12"/>
        <end position="67"/>
    </location>
</feature>
<reference evidence="2 3" key="1">
    <citation type="journal article" date="2013" name="Stand. Genomic Sci.">
        <title>Genomic Encyclopedia of Type Strains, Phase I: The one thousand microbial genomes (KMG-I) project.</title>
        <authorList>
            <person name="Kyrpides N.C."/>
            <person name="Woyke T."/>
            <person name="Eisen J.A."/>
            <person name="Garrity G."/>
            <person name="Lilburn T.G."/>
            <person name="Beck B.J."/>
            <person name="Whitman W.B."/>
            <person name="Hugenholtz P."/>
            <person name="Klenk H.P."/>
        </authorList>
    </citation>
    <scope>NUCLEOTIDE SEQUENCE [LARGE SCALE GENOMIC DNA]</scope>
    <source>
        <strain evidence="2 3">DSM 45044</strain>
    </source>
</reference>
<protein>
    <submittedName>
        <fullName evidence="2">Transcriptional regulator with XRE-family HTH domain</fullName>
    </submittedName>
</protein>
<dbReference type="Proteomes" id="UP000321617">
    <property type="component" value="Unassembled WGS sequence"/>
</dbReference>
<dbReference type="SUPFAM" id="SSF48452">
    <property type="entry name" value="TPR-like"/>
    <property type="match status" value="1"/>
</dbReference>
<name>A0A562UQI7_9ACTN</name>
<dbReference type="RefSeq" id="WP_147143125.1">
    <property type="nucleotide sequence ID" value="NZ_BAABIJ010000005.1"/>
</dbReference>
<accession>A0A562UQI7</accession>
<gene>
    <name evidence="2" type="ORF">LX16_4647</name>
</gene>
<dbReference type="EMBL" id="VLLL01000009">
    <property type="protein sequence ID" value="TWJ07866.1"/>
    <property type="molecule type" value="Genomic_DNA"/>
</dbReference>
<dbReference type="CDD" id="cd00093">
    <property type="entry name" value="HTH_XRE"/>
    <property type="match status" value="1"/>
</dbReference>
<sequence length="414" mass="45298">MEWSDQPIGRRVAYWRQRRGMSQQVFADAIGKSKSWVDKVERGVRRLDKFSVLNEIADALSIDTQQLMGRDVQRRNDHANCIDQVEVDNIRASLERYERLGKYLGAAPIETPPLPELRKAVNHAWYAYEKANYPALARTLIDLLKAAPVAEEQARGDARAEAAGLLTQVYQIASTVLRKLGESQLAWLAADRAIGAAQRCDDPLLIGIATTRVANALRSLGRFEAALDLNVQVAHGILTELGVEAKNNRAALSVYGALLLQGAMAASLTGDAATTRDLLDSAQQAAEQVGDGANYYWTSFGPTNVELHRAAAYVELGEGRMALQVHQRIPDHALAALVPERRAHHFLDLARGCAQIGDLERAGRALLAADQAATSEIRCRPLAHDILTDVLRRGNGTKTPLPVRQLADRMGITA</sequence>
<proteinExistence type="predicted"/>
<dbReference type="OrthoDB" id="3504495at2"/>
<evidence type="ECO:0000313" key="3">
    <source>
        <dbReference type="Proteomes" id="UP000321617"/>
    </source>
</evidence>
<dbReference type="GO" id="GO:0003677">
    <property type="term" value="F:DNA binding"/>
    <property type="evidence" value="ECO:0007669"/>
    <property type="project" value="InterPro"/>
</dbReference>
<dbReference type="Gene3D" id="1.10.260.40">
    <property type="entry name" value="lambda repressor-like DNA-binding domains"/>
    <property type="match status" value="1"/>
</dbReference>
<dbReference type="AlphaFoldDB" id="A0A562UQI7"/>
<dbReference type="InterPro" id="IPR010982">
    <property type="entry name" value="Lambda_DNA-bd_dom_sf"/>
</dbReference>
<comment type="caution">
    <text evidence="2">The sequence shown here is derived from an EMBL/GenBank/DDBJ whole genome shotgun (WGS) entry which is preliminary data.</text>
</comment>